<dbReference type="AlphaFoldDB" id="A0A2S0UI20"/>
<keyword evidence="3" id="KW-1185">Reference proteome</keyword>
<dbReference type="OrthoDB" id="581532at2"/>
<dbReference type="InterPro" id="IPR011037">
    <property type="entry name" value="Pyrv_Knase-like_insert_dom_sf"/>
</dbReference>
<dbReference type="EMBL" id="CP028918">
    <property type="protein sequence ID" value="AWB47472.1"/>
    <property type="molecule type" value="Genomic_DNA"/>
</dbReference>
<dbReference type="GO" id="GO:0030170">
    <property type="term" value="F:pyridoxal phosphate binding"/>
    <property type="evidence" value="ECO:0007669"/>
    <property type="project" value="InterPro"/>
</dbReference>
<dbReference type="InterPro" id="IPR005303">
    <property type="entry name" value="MOCOS_middle"/>
</dbReference>
<dbReference type="PROSITE" id="PS51340">
    <property type="entry name" value="MOSC"/>
    <property type="match status" value="1"/>
</dbReference>
<reference evidence="2 3" key="1">
    <citation type="submission" date="2018-04" db="EMBL/GenBank/DDBJ databases">
        <title>Genome sequencing of Gemmobacter.</title>
        <authorList>
            <person name="Yi H."/>
            <person name="Baek M.-G."/>
        </authorList>
    </citation>
    <scope>NUCLEOTIDE SEQUENCE [LARGE SCALE GENOMIC DNA]</scope>
    <source>
        <strain evidence="2 3">HYN0069</strain>
    </source>
</reference>
<dbReference type="SUPFAM" id="SSF50800">
    <property type="entry name" value="PK beta-barrel domain-like"/>
    <property type="match status" value="1"/>
</dbReference>
<dbReference type="Pfam" id="PF03476">
    <property type="entry name" value="MOSC_N"/>
    <property type="match status" value="1"/>
</dbReference>
<evidence type="ECO:0000313" key="3">
    <source>
        <dbReference type="Proteomes" id="UP000244496"/>
    </source>
</evidence>
<evidence type="ECO:0000259" key="1">
    <source>
        <dbReference type="PROSITE" id="PS51340"/>
    </source>
</evidence>
<dbReference type="InterPro" id="IPR005302">
    <property type="entry name" value="MoCF_Sase_C"/>
</dbReference>
<dbReference type="RefSeq" id="WP_108434299.1">
    <property type="nucleotide sequence ID" value="NZ_CP028918.1"/>
</dbReference>
<protein>
    <submittedName>
        <fullName evidence="2">Molybdenum cofactor biosysynthesis protein</fullName>
    </submittedName>
</protein>
<dbReference type="Gene3D" id="2.40.33.20">
    <property type="entry name" value="PK beta-barrel domain-like"/>
    <property type="match status" value="1"/>
</dbReference>
<dbReference type="KEGG" id="geh:HYN69_02155"/>
<gene>
    <name evidence="2" type="ORF">HYN69_02155</name>
</gene>
<dbReference type="Proteomes" id="UP000244496">
    <property type="component" value="Chromosome"/>
</dbReference>
<organism evidence="2 3">
    <name type="scientific">Paragemmobacter aquarius</name>
    <dbReference type="NCBI Taxonomy" id="2169400"/>
    <lineage>
        <taxon>Bacteria</taxon>
        <taxon>Pseudomonadati</taxon>
        <taxon>Pseudomonadota</taxon>
        <taxon>Alphaproteobacteria</taxon>
        <taxon>Rhodobacterales</taxon>
        <taxon>Paracoccaceae</taxon>
        <taxon>Paragemmobacter</taxon>
    </lineage>
</organism>
<proteinExistence type="predicted"/>
<accession>A0A2S0UI20</accession>
<evidence type="ECO:0000313" key="2">
    <source>
        <dbReference type="EMBL" id="AWB47472.1"/>
    </source>
</evidence>
<dbReference type="GO" id="GO:0003824">
    <property type="term" value="F:catalytic activity"/>
    <property type="evidence" value="ECO:0007669"/>
    <property type="project" value="InterPro"/>
</dbReference>
<sequence length="252" mass="27087">MTGGRLTDICRHPIKGHGREALASVLLSAGACLPFDRHWAVAHDAAKLADSADGWSPCVNFARAAKAPALMAITSTLDEATATVTLHHPERGTLTFRPDDAADLPRFLAWVAPLNPANRAQPARIVSATRGMTDSDFPSVAILNRASLADLSARMGHELSIHRWRGNLWLDGAAAWSEWDWIGRTIRIGSATLTIRERITRCSATTVEPDSGISNAETLKALESNFGHQDFGLYATVTTGGTVATGDHWSLT</sequence>
<feature type="domain" description="MOSC" evidence="1">
    <location>
        <begin position="112"/>
        <end position="252"/>
    </location>
</feature>
<dbReference type="Pfam" id="PF03473">
    <property type="entry name" value="MOSC"/>
    <property type="match status" value="1"/>
</dbReference>
<dbReference type="PROSITE" id="PS51257">
    <property type="entry name" value="PROKAR_LIPOPROTEIN"/>
    <property type="match status" value="1"/>
</dbReference>
<name>A0A2S0UI20_9RHOB</name>
<dbReference type="GO" id="GO:0030151">
    <property type="term" value="F:molybdenum ion binding"/>
    <property type="evidence" value="ECO:0007669"/>
    <property type="project" value="InterPro"/>
</dbReference>